<dbReference type="Pfam" id="PF26038">
    <property type="entry name" value="Dimer_MINDY4_N"/>
    <property type="match status" value="1"/>
</dbReference>
<comment type="function">
    <text evidence="8">Hydrolase that can remove 'Lys-48'-linked conjugated ubiquitin from proteins.</text>
</comment>
<comment type="catalytic activity">
    <reaction evidence="1 8">
        <text>Thiol-dependent hydrolysis of ester, thioester, amide, peptide and isopeptide bonds formed by the C-terminal Gly of ubiquitin (a 76-residue protein attached to proteins as an intracellular targeting signal).</text>
        <dbReference type="EC" id="3.4.19.12"/>
    </reaction>
</comment>
<gene>
    <name evidence="11" type="ORF">EOD39_8431</name>
</gene>
<dbReference type="EMBL" id="SCEB01215391">
    <property type="protein sequence ID" value="RXM29874.1"/>
    <property type="molecule type" value="Genomic_DNA"/>
</dbReference>
<keyword evidence="4 8" id="KW-0833">Ubl conjugation pathway</keyword>
<dbReference type="InterPro" id="IPR039785">
    <property type="entry name" value="MINY3/4"/>
</dbReference>
<evidence type="ECO:0000256" key="4">
    <source>
        <dbReference type="ARBA" id="ARBA00022786"/>
    </source>
</evidence>
<dbReference type="GO" id="GO:0006508">
    <property type="term" value="P:proteolysis"/>
    <property type="evidence" value="ECO:0007669"/>
    <property type="project" value="UniProtKB-KW"/>
</dbReference>
<protein>
    <recommendedName>
        <fullName evidence="8">Ubiquitin carboxyl-terminal hydrolase MINDY</fullName>
        <ecNumber evidence="8">3.4.19.12</ecNumber>
    </recommendedName>
</protein>
<proteinExistence type="inferred from homology"/>
<evidence type="ECO:0000259" key="10">
    <source>
        <dbReference type="SMART" id="SM01174"/>
    </source>
</evidence>
<evidence type="ECO:0000313" key="11">
    <source>
        <dbReference type="EMBL" id="RXM29874.1"/>
    </source>
</evidence>
<comment type="similarity">
    <text evidence="2 8">Belongs to the MINDY deubiquitinase family. FAM188 subfamily.</text>
</comment>
<keyword evidence="5 8" id="KW-0378">Hydrolase</keyword>
<evidence type="ECO:0000256" key="6">
    <source>
        <dbReference type="ARBA" id="ARBA00022807"/>
    </source>
</evidence>
<evidence type="ECO:0000256" key="8">
    <source>
        <dbReference type="RuleBase" id="RU367088"/>
    </source>
</evidence>
<keyword evidence="3 8" id="KW-0645">Protease</keyword>
<dbReference type="AlphaFoldDB" id="A0A444U3Y6"/>
<dbReference type="GO" id="GO:0071108">
    <property type="term" value="P:protein K48-linked deubiquitination"/>
    <property type="evidence" value="ECO:0007669"/>
    <property type="project" value="InterPro"/>
</dbReference>
<dbReference type="InterPro" id="IPR025257">
    <property type="entry name" value="MINDY-3/4_CD"/>
</dbReference>
<feature type="domain" description="Deubiquitinating enzyme MINDY-3/4 conserved" evidence="10">
    <location>
        <begin position="360"/>
        <end position="623"/>
    </location>
</feature>
<comment type="function">
    <text evidence="7">Probable hydrolase that can remove 'Lys-48'-linked conjugated ubiquitin from proteins.</text>
</comment>
<dbReference type="EC" id="3.4.19.12" evidence="8"/>
<keyword evidence="12" id="KW-1185">Reference proteome</keyword>
<evidence type="ECO:0000256" key="3">
    <source>
        <dbReference type="ARBA" id="ARBA00022670"/>
    </source>
</evidence>
<evidence type="ECO:0000256" key="9">
    <source>
        <dbReference type="SAM" id="MobiDB-lite"/>
    </source>
</evidence>
<dbReference type="InterPro" id="IPR059022">
    <property type="entry name" value="MINDY4_N"/>
</dbReference>
<feature type="region of interest" description="Disordered" evidence="9">
    <location>
        <begin position="148"/>
        <end position="169"/>
    </location>
</feature>
<evidence type="ECO:0000256" key="2">
    <source>
        <dbReference type="ARBA" id="ARBA00011074"/>
    </source>
</evidence>
<dbReference type="SMART" id="SM01174">
    <property type="entry name" value="DUF4205"/>
    <property type="match status" value="1"/>
</dbReference>
<dbReference type="PANTHER" id="PTHR12473:SF8">
    <property type="entry name" value="UBIQUITIN CARBOXYL-TERMINAL HYDROLASE MINDY-4-RELATED"/>
    <property type="match status" value="1"/>
</dbReference>
<dbReference type="Proteomes" id="UP000289886">
    <property type="component" value="Unassembled WGS sequence"/>
</dbReference>
<dbReference type="PANTHER" id="PTHR12473">
    <property type="entry name" value="UBIQUITIN CARBOXYL-TERMINAL HYDROLASE MINDY-4-RELATED"/>
    <property type="match status" value="1"/>
</dbReference>
<name>A0A444U3Y6_ACIRT</name>
<dbReference type="Pfam" id="PF13898">
    <property type="entry name" value="MINDY-3_4_CD"/>
    <property type="match status" value="1"/>
</dbReference>
<evidence type="ECO:0000256" key="1">
    <source>
        <dbReference type="ARBA" id="ARBA00000707"/>
    </source>
</evidence>
<evidence type="ECO:0000313" key="12">
    <source>
        <dbReference type="Proteomes" id="UP000289886"/>
    </source>
</evidence>
<comment type="caution">
    <text evidence="11">The sequence shown here is derived from an EMBL/GenBank/DDBJ whole genome shotgun (WGS) entry which is preliminary data.</text>
</comment>
<keyword evidence="6 8" id="KW-0788">Thiol protease</keyword>
<organism evidence="11 12">
    <name type="scientific">Acipenser ruthenus</name>
    <name type="common">Sterlet sturgeon</name>
    <dbReference type="NCBI Taxonomy" id="7906"/>
    <lineage>
        <taxon>Eukaryota</taxon>
        <taxon>Metazoa</taxon>
        <taxon>Chordata</taxon>
        <taxon>Craniata</taxon>
        <taxon>Vertebrata</taxon>
        <taxon>Euteleostomi</taxon>
        <taxon>Actinopterygii</taxon>
        <taxon>Chondrostei</taxon>
        <taxon>Acipenseriformes</taxon>
        <taxon>Acipenseridae</taxon>
        <taxon>Acipenser</taxon>
    </lineage>
</organism>
<dbReference type="GO" id="GO:0004843">
    <property type="term" value="F:cysteine-type deubiquitinase activity"/>
    <property type="evidence" value="ECO:0007669"/>
    <property type="project" value="UniProtKB-UniRule"/>
</dbReference>
<dbReference type="GO" id="GO:1990380">
    <property type="term" value="F:K48-linked deubiquitinase activity"/>
    <property type="evidence" value="ECO:0007669"/>
    <property type="project" value="UniProtKB-UniRule"/>
</dbReference>
<sequence length="710" mass="80048">YFLFQGLKKTIAIMDQELPRTNSSVNNRNDLRRVLNLEPLYKKNKAQEIPLKAMIEIIVKHCMENQNMTNTRTEDCLFQKNTVPTSRSSVMSSVSVCDVSDEEKGGSTAVSNQSKTDVYRSSDDIACTSYKLLSYKTSQSISKISTTCVGSSASSSEGERGSQQRSFSYAKDSNSLKVDVLSTEIKNAFTELQKPRPSRIVRGMMAGPIASSQEESNKKRFLRRSSGSNVVLPLKDEELKNNSTTNPVPSNLATLKLSQSKSISSVPEHPSTNELFESDLNRMQSVQENTKLTNLLTQHMEKKDTPAITSVQMRQKERGQNDIKDEEEFCELSRVPVFSRASRLNVDAHPIDLNLAVDLKNILFGSSFACFNDEWKIQSFSFNDLPDLRYGIVQKKGIDVMSIYYLSLTHQEEFDAYEITKKRLQPSKSNRSKKLAVALANIVWRAGDRKKAVVALVIKDFDVPTNSLIGAHGYCTQELVNLLLTGKAVSNVFNDVIELDSGNGNSTVLNGITGRSDIGLLSLFEHYNLCKVGSYLKTPKYPIWVICSESHFSVLFCVRKELMNDWRMERRFDLYYYDGLANQQEEIRLTVDTSQCCVPDAENDLIPPIEHCIRTNEIFFQHESYSYAPQNASQSNVNRSWEEAVALATSSSTQSSSQASKCQTYQTAFWDIKGSTENVVRYYTVQTYDKPQYLMQSNLEPDSRLPPEAV</sequence>
<evidence type="ECO:0000256" key="7">
    <source>
        <dbReference type="ARBA" id="ARBA00037630"/>
    </source>
</evidence>
<reference evidence="11 12" key="1">
    <citation type="submission" date="2019-01" db="EMBL/GenBank/DDBJ databases">
        <title>Draft Genome and Complete Hox-Cluster Characterization of the Sterlet Sturgeon (Acipenser ruthenus).</title>
        <authorList>
            <person name="Wei Q."/>
        </authorList>
    </citation>
    <scope>NUCLEOTIDE SEQUENCE [LARGE SCALE GENOMIC DNA]</scope>
    <source>
        <strain evidence="11">WHYD16114868_AA</strain>
        <tissue evidence="11">Blood</tissue>
    </source>
</reference>
<accession>A0A444U3Y6</accession>
<evidence type="ECO:0000256" key="5">
    <source>
        <dbReference type="ARBA" id="ARBA00022801"/>
    </source>
</evidence>
<feature type="non-terminal residue" evidence="11">
    <location>
        <position position="1"/>
    </location>
</feature>